<dbReference type="EMBL" id="HBGU01033205">
    <property type="protein sequence ID" value="CAD9456793.1"/>
    <property type="molecule type" value="Transcribed_RNA"/>
</dbReference>
<dbReference type="Gene3D" id="1.10.238.10">
    <property type="entry name" value="EF-hand"/>
    <property type="match status" value="1"/>
</dbReference>
<dbReference type="InterPro" id="IPR011992">
    <property type="entry name" value="EF-hand-dom_pair"/>
</dbReference>
<dbReference type="InterPro" id="IPR018247">
    <property type="entry name" value="EF_Hand_1_Ca_BS"/>
</dbReference>
<dbReference type="GO" id="GO:0005509">
    <property type="term" value="F:calcium ion binding"/>
    <property type="evidence" value="ECO:0007669"/>
    <property type="project" value="InterPro"/>
</dbReference>
<protein>
    <recommendedName>
        <fullName evidence="3">EF-hand domain-containing protein</fullName>
    </recommendedName>
</protein>
<reference evidence="4" key="1">
    <citation type="submission" date="2021-01" db="EMBL/GenBank/DDBJ databases">
        <authorList>
            <person name="Corre E."/>
            <person name="Pelletier E."/>
            <person name="Niang G."/>
            <person name="Scheremetjew M."/>
            <person name="Finn R."/>
            <person name="Kale V."/>
            <person name="Holt S."/>
            <person name="Cochrane G."/>
            <person name="Meng A."/>
            <person name="Brown T."/>
            <person name="Cohen L."/>
        </authorList>
    </citation>
    <scope>NUCLEOTIDE SEQUENCE</scope>
    <source>
        <strain evidence="4">UTEX LB 985</strain>
    </source>
</reference>
<accession>A0A7S2DK39</accession>
<feature type="domain" description="EF-hand" evidence="3">
    <location>
        <begin position="306"/>
        <end position="334"/>
    </location>
</feature>
<dbReference type="Pfam" id="PF13405">
    <property type="entry name" value="EF-hand_6"/>
    <property type="match status" value="1"/>
</dbReference>
<dbReference type="PROSITE" id="PS00018">
    <property type="entry name" value="EF_HAND_1"/>
    <property type="match status" value="1"/>
</dbReference>
<evidence type="ECO:0000256" key="1">
    <source>
        <dbReference type="ARBA" id="ARBA00022837"/>
    </source>
</evidence>
<dbReference type="InterPro" id="IPR002048">
    <property type="entry name" value="EF_hand_dom"/>
</dbReference>
<name>A0A7S2DK39_9EUKA</name>
<feature type="compositionally biased region" description="Basic and acidic residues" evidence="2">
    <location>
        <begin position="111"/>
        <end position="122"/>
    </location>
</feature>
<keyword evidence="1" id="KW-0106">Calcium</keyword>
<evidence type="ECO:0000256" key="2">
    <source>
        <dbReference type="SAM" id="MobiDB-lite"/>
    </source>
</evidence>
<proteinExistence type="predicted"/>
<evidence type="ECO:0000313" key="4">
    <source>
        <dbReference type="EMBL" id="CAD9456793.1"/>
    </source>
</evidence>
<organism evidence="4">
    <name type="scientific">Haptolina brevifila</name>
    <dbReference type="NCBI Taxonomy" id="156173"/>
    <lineage>
        <taxon>Eukaryota</taxon>
        <taxon>Haptista</taxon>
        <taxon>Haptophyta</taxon>
        <taxon>Prymnesiophyceae</taxon>
        <taxon>Prymnesiales</taxon>
        <taxon>Prymnesiaceae</taxon>
        <taxon>Haptolina</taxon>
    </lineage>
</organism>
<dbReference type="AlphaFoldDB" id="A0A7S2DK39"/>
<feature type="region of interest" description="Disordered" evidence="2">
    <location>
        <begin position="88"/>
        <end position="143"/>
    </location>
</feature>
<dbReference type="SUPFAM" id="SSF47473">
    <property type="entry name" value="EF-hand"/>
    <property type="match status" value="1"/>
</dbReference>
<evidence type="ECO:0000259" key="3">
    <source>
        <dbReference type="PROSITE" id="PS50222"/>
    </source>
</evidence>
<feature type="compositionally biased region" description="Polar residues" evidence="2">
    <location>
        <begin position="88"/>
        <end position="106"/>
    </location>
</feature>
<sequence length="348" mass="37951">MQDSGSMLATSSKQLVVRKDCELESALVSKVIEPGTGLVVLETKELAGGTIMRGKVALHKSPAAALGWVTLRNKGNFCVSYTDAVDTHGTSTTDASPLSSQSTSVPQAVRPDTRTKLGELSKRHSPGTSSHRPVQVNKGSAAPSHLAAMVRTERKGRAPPQTNMSETQLKAMAARQEAVRKRAAATEEGKAAKQQAVVGDTEIYMTTRKLPYHTTKETSSRQLGTLDGFFRVVIRQKVNGRVQVAKPGDSNVLGWIDERCYNQATLLPVKENVVVSEKPRSRMALAAKLNEGIDKLIQTKGMTPAQIFERWDTDRSGMIERHEFRKACKELKIEGATEKAIDALFDQV</sequence>
<gene>
    <name evidence="4" type="ORF">CBRE1094_LOCUS18109</name>
</gene>
<dbReference type="PROSITE" id="PS50222">
    <property type="entry name" value="EF_HAND_2"/>
    <property type="match status" value="1"/>
</dbReference>